<feature type="domain" description="Glycoside phosphorylase super sandwich" evidence="4">
    <location>
        <begin position="311"/>
        <end position="559"/>
    </location>
</feature>
<gene>
    <name evidence="7" type="ORF">I8J29_14165</name>
</gene>
<evidence type="ECO:0000313" key="7">
    <source>
        <dbReference type="EMBL" id="MBO7745353.1"/>
    </source>
</evidence>
<dbReference type="Gene3D" id="1.50.10.10">
    <property type="match status" value="1"/>
</dbReference>
<feature type="domain" description="Glycoside phosphorylase C-terminal" evidence="5">
    <location>
        <begin position="1030"/>
        <end position="1113"/>
    </location>
</feature>
<dbReference type="Proteomes" id="UP000670947">
    <property type="component" value="Unassembled WGS sequence"/>
</dbReference>
<dbReference type="InterPro" id="IPR008928">
    <property type="entry name" value="6-hairpin_glycosidase_sf"/>
</dbReference>
<evidence type="ECO:0000259" key="5">
    <source>
        <dbReference type="Pfam" id="PF21270"/>
    </source>
</evidence>
<evidence type="ECO:0000259" key="6">
    <source>
        <dbReference type="Pfam" id="PF21958"/>
    </source>
</evidence>
<dbReference type="EMBL" id="JAGGDJ010000009">
    <property type="protein sequence ID" value="MBO7745353.1"/>
    <property type="molecule type" value="Genomic_DNA"/>
</dbReference>
<dbReference type="PANTHER" id="PTHR37469">
    <property type="entry name" value="CELLOBIONIC ACID PHOSPHORYLASE-RELATED"/>
    <property type="match status" value="1"/>
</dbReference>
<evidence type="ECO:0000259" key="4">
    <source>
        <dbReference type="Pfam" id="PF21250"/>
    </source>
</evidence>
<feature type="domain" description="Glycosyl hydrolase 94 catalytic" evidence="3">
    <location>
        <begin position="696"/>
        <end position="965"/>
    </location>
</feature>
<dbReference type="PANTHER" id="PTHR37469:SF2">
    <property type="entry name" value="CELLOBIONIC ACID PHOSPHORYLASE"/>
    <property type="match status" value="1"/>
</dbReference>
<dbReference type="Pfam" id="PF21250">
    <property type="entry name" value="SOGP_2nd"/>
    <property type="match status" value="1"/>
</dbReference>
<dbReference type="InterPro" id="IPR033432">
    <property type="entry name" value="GH94_catalytic"/>
</dbReference>
<accession>A0ABS3WAM0</accession>
<dbReference type="InterPro" id="IPR048771">
    <property type="entry name" value="SOGP_2nd"/>
</dbReference>
<dbReference type="InterPro" id="IPR053831">
    <property type="entry name" value="SOGP_N"/>
</dbReference>
<dbReference type="InterPro" id="IPR012341">
    <property type="entry name" value="6hp_glycosidase-like_sf"/>
</dbReference>
<dbReference type="SUPFAM" id="SSF48208">
    <property type="entry name" value="Six-hairpin glycosidases"/>
    <property type="match status" value="1"/>
</dbReference>
<comment type="caution">
    <text evidence="7">The sequence shown here is derived from an EMBL/GenBank/DDBJ whole genome shotgun (WGS) entry which is preliminary data.</text>
</comment>
<evidence type="ECO:0000256" key="1">
    <source>
        <dbReference type="ARBA" id="ARBA00022676"/>
    </source>
</evidence>
<reference evidence="7 8" key="1">
    <citation type="submission" date="2021-03" db="EMBL/GenBank/DDBJ databases">
        <title>Paenibacillus artemisicola MWE-103 whole genome sequence.</title>
        <authorList>
            <person name="Ham Y.J."/>
        </authorList>
    </citation>
    <scope>NUCLEOTIDE SEQUENCE [LARGE SCALE GENOMIC DNA]</scope>
    <source>
        <strain evidence="7 8">MWE-103</strain>
    </source>
</reference>
<dbReference type="Pfam" id="PF21958">
    <property type="entry name" value="SOGP_N"/>
    <property type="match status" value="1"/>
</dbReference>
<organism evidence="7 8">
    <name type="scientific">Paenibacillus artemisiicola</name>
    <dbReference type="NCBI Taxonomy" id="1172618"/>
    <lineage>
        <taxon>Bacteria</taxon>
        <taxon>Bacillati</taxon>
        <taxon>Bacillota</taxon>
        <taxon>Bacilli</taxon>
        <taxon>Bacillales</taxon>
        <taxon>Paenibacillaceae</taxon>
        <taxon>Paenibacillus</taxon>
    </lineage>
</organism>
<keyword evidence="8" id="KW-1185">Reference proteome</keyword>
<evidence type="ECO:0000256" key="2">
    <source>
        <dbReference type="ARBA" id="ARBA00022679"/>
    </source>
</evidence>
<evidence type="ECO:0000313" key="8">
    <source>
        <dbReference type="Proteomes" id="UP000670947"/>
    </source>
</evidence>
<evidence type="ECO:0000259" key="3">
    <source>
        <dbReference type="Pfam" id="PF17167"/>
    </source>
</evidence>
<keyword evidence="1" id="KW-0328">Glycosyltransferase</keyword>
<feature type="domain" description="SOGP N-terminal" evidence="6">
    <location>
        <begin position="22"/>
        <end position="247"/>
    </location>
</feature>
<keyword evidence="2" id="KW-0808">Transferase</keyword>
<protein>
    <submittedName>
        <fullName evidence="7">Cellobiose phosphorylase</fullName>
    </submittedName>
</protein>
<proteinExistence type="predicted"/>
<dbReference type="InterPro" id="IPR048773">
    <property type="entry name" value="SOGP_C"/>
</dbReference>
<dbReference type="RefSeq" id="WP_208848226.1">
    <property type="nucleotide sequence ID" value="NZ_JAGGDJ010000009.1"/>
</dbReference>
<dbReference type="Pfam" id="PF17167">
    <property type="entry name" value="Glyco_hydro_94"/>
    <property type="match status" value="1"/>
</dbReference>
<name>A0ABS3WAM0_9BACL</name>
<dbReference type="InterPro" id="IPR052047">
    <property type="entry name" value="GH94_Enzymes"/>
</dbReference>
<sequence>MSIILQTTDSKLHVQEGPFRFTFLRSGDLFEAAYGEHTLINQLQANPLDGALSNLFLRRFAADGIEAVPLLGVRSASRLRRHARALAWEGEAWGAAYRVTFRLTEQGVWFWDVALSGNAGLELDVIYGQDVGLADRGAVRSNEAYVSQYIGHSVFRDPAKGYVVCSRQNQPQGGKFPYLQQGALTGAAGYSTDGFQFFGLSYKDTDVPARLAMASLANEIYQYEFAYVALQSERIRLNGEARVVFYGLLRADHPEAADAPAFGADVAEAWRQTGDRPLGPGEDVETTKRKASIASPLRALPLTDAELAGLYPERLQEEYGGGELLSFFTPGREHVVLKEKELRVERPHGHILMTGGNDRVRDDVLTTTVYMYGVFNSQLAVGNTTFHKLLSNTRSALNVMKASGQRIYVELEGRYRLLALPSLFEMGFNYASWRYKLADDVILVTCFASADTPEVCLRFESERGIAYPCLVTNQAIMNANEYELPASVAQEGDTLTFRAAAGALSASVYPELRYRLRVTGAVMNVGDERLLADDTQPGEASLTVLALSASPSWSLTVQGLLHGEPLPFAERSADEEKERYRAFLGGVLNGFRLSSDGGASAELESMNTLAWWYAHNMLVHFSAPHGLEQYGGAAWGTRDVCQGPAEYFLAAQRYGTVREILLRVYAQQYEDTGHWPQWFMFDRYASIQADESHGDIVVWPLKVLGDYLRATGDFGILAEPVPYMARGPFAFTEANASLLAHVRKEIAYIRGHFVHGTHLSAYGDGDWDDTLQPANALLKRYMVSSWTVALTYQAIGGFAAAIKPHDAGLSAELQALAEGIQLDFNRFMLAKDVIPGFLYMENPSAPEPMLHPEDTATGIRYRLLPMTRSMIGELLTKEQAEKHYAVIKEKLYFPDGVRLMDRPARYAGGVSVRFKRAEQAANFGREIGLQYVHAHIRFVEASAKLGYGDEAWKALLMINPVGLSGVVPNAEPRQRNAYFSSSDGKFNDRYAAQEGFEGLRDGRVPVKGGWRIYSSGPGIYMNQLVSNCLGIRQEDGDLVVDPVLPDALNGLRFAYRFMDWPVEFVYRLGNAGERKIAVNGIVASAAPTANRYRRGGLRVARELLVHALKEEGNVIELWMSFGRPSSHATQS</sequence>
<dbReference type="Pfam" id="PF21270">
    <property type="entry name" value="SOGP_4th"/>
    <property type="match status" value="1"/>
</dbReference>